<dbReference type="InterPro" id="IPR009898">
    <property type="entry name" value="DUF1440"/>
</dbReference>
<evidence type="ECO:0000313" key="2">
    <source>
        <dbReference type="EMBL" id="MFC0676359.1"/>
    </source>
</evidence>
<gene>
    <name evidence="2" type="ORF">ACFFGH_00660</name>
</gene>
<feature type="transmembrane region" description="Helical" evidence="1">
    <location>
        <begin position="16"/>
        <end position="34"/>
    </location>
</feature>
<protein>
    <submittedName>
        <fullName evidence="2">DUF1440 domain-containing protein</fullName>
    </submittedName>
</protein>
<dbReference type="RefSeq" id="WP_386663968.1">
    <property type="nucleotide sequence ID" value="NZ_JBHLTG010000001.1"/>
</dbReference>
<accession>A0ABV6RIH2</accession>
<dbReference type="Proteomes" id="UP001589896">
    <property type="component" value="Unassembled WGS sequence"/>
</dbReference>
<dbReference type="Pfam" id="PF07274">
    <property type="entry name" value="DUF1440"/>
    <property type="match status" value="1"/>
</dbReference>
<proteinExistence type="predicted"/>
<comment type="caution">
    <text evidence="2">The sequence shown here is derived from an EMBL/GenBank/DDBJ whole genome shotgun (WGS) entry which is preliminary data.</text>
</comment>
<keyword evidence="1" id="KW-0812">Transmembrane</keyword>
<keyword evidence="1" id="KW-0472">Membrane</keyword>
<keyword evidence="1" id="KW-1133">Transmembrane helix</keyword>
<evidence type="ECO:0000256" key="1">
    <source>
        <dbReference type="SAM" id="Phobius"/>
    </source>
</evidence>
<reference evidence="2 3" key="1">
    <citation type="submission" date="2024-09" db="EMBL/GenBank/DDBJ databases">
        <authorList>
            <person name="Sun Q."/>
            <person name="Mori K."/>
        </authorList>
    </citation>
    <scope>NUCLEOTIDE SEQUENCE [LARGE SCALE GENOMIC DNA]</scope>
    <source>
        <strain evidence="2 3">KCTC 23076</strain>
    </source>
</reference>
<sequence length="241" mass="25971">MQTMESNTSQTGSDNLLADLMIGAVAGAAAIWVMDRVDWFNFKHESDEARRRTESVRPRGKPPAEVMTIRAAERLGSNPSPQQIKKVSKAVHYTLGIGPAMLYSAFQSRYPMITKGRGALFGTGVFLLHDEGMNPLMGWSAKPTAYPWQAHARGLVAHLVYGLVTDALVRKMKGRRNASLQNAEDIETIGSTTAVMSVSETVVVADQDEATILTADETLVAGFEPVPPQPSSGAGIGSRTL</sequence>
<name>A0ABV6RIH2_9GAMM</name>
<organism evidence="2 3">
    <name type="scientific">Lysobacter korlensis</name>
    <dbReference type="NCBI Taxonomy" id="553636"/>
    <lineage>
        <taxon>Bacteria</taxon>
        <taxon>Pseudomonadati</taxon>
        <taxon>Pseudomonadota</taxon>
        <taxon>Gammaproteobacteria</taxon>
        <taxon>Lysobacterales</taxon>
        <taxon>Lysobacteraceae</taxon>
        <taxon>Lysobacter</taxon>
    </lineage>
</organism>
<keyword evidence="3" id="KW-1185">Reference proteome</keyword>
<dbReference type="EMBL" id="JBHLTG010000001">
    <property type="protein sequence ID" value="MFC0676359.1"/>
    <property type="molecule type" value="Genomic_DNA"/>
</dbReference>
<evidence type="ECO:0000313" key="3">
    <source>
        <dbReference type="Proteomes" id="UP001589896"/>
    </source>
</evidence>